<accession>K1TZD8</accession>
<organism evidence="1">
    <name type="scientific">human gut metagenome</name>
    <dbReference type="NCBI Taxonomy" id="408170"/>
    <lineage>
        <taxon>unclassified sequences</taxon>
        <taxon>metagenomes</taxon>
        <taxon>organismal metagenomes</taxon>
    </lineage>
</organism>
<proteinExistence type="predicted"/>
<comment type="caution">
    <text evidence="1">The sequence shown here is derived from an EMBL/GenBank/DDBJ whole genome shotgun (WGS) entry which is preliminary data.</text>
</comment>
<dbReference type="EMBL" id="AJWZ01002241">
    <property type="protein sequence ID" value="EKC71495.1"/>
    <property type="molecule type" value="Genomic_DNA"/>
</dbReference>
<evidence type="ECO:0008006" key="2">
    <source>
        <dbReference type="Google" id="ProtNLM"/>
    </source>
</evidence>
<reference evidence="1" key="1">
    <citation type="journal article" date="2013" name="Environ. Microbiol.">
        <title>Microbiota from the distal guts of lean and obese adolescents exhibit partial functional redundancy besides clear differences in community structure.</title>
        <authorList>
            <person name="Ferrer M."/>
            <person name="Ruiz A."/>
            <person name="Lanza F."/>
            <person name="Haange S.B."/>
            <person name="Oberbach A."/>
            <person name="Till H."/>
            <person name="Bargiela R."/>
            <person name="Campoy C."/>
            <person name="Segura M.T."/>
            <person name="Richter M."/>
            <person name="von Bergen M."/>
            <person name="Seifert J."/>
            <person name="Suarez A."/>
        </authorList>
    </citation>
    <scope>NUCLEOTIDE SEQUENCE</scope>
</reference>
<dbReference type="AlphaFoldDB" id="K1TZD8"/>
<name>K1TZD8_9ZZZZ</name>
<dbReference type="PROSITE" id="PS51257">
    <property type="entry name" value="PROKAR_LIPOPROTEIN"/>
    <property type="match status" value="1"/>
</dbReference>
<protein>
    <recommendedName>
        <fullName evidence="2">Peptidyl-prolyl cis-trans isomerase</fullName>
    </recommendedName>
</protein>
<sequence length="93" mass="10308">MNIVKNWGVLLVIAGALSGCGQEHDHKGKTPLVEVAGEYLYKEDLQAALPFNISKDDSVLFAEHYIRNWVEDVLLFDKAEGNIPDNAKIAKLV</sequence>
<gene>
    <name evidence="1" type="ORF">OBE_03367</name>
</gene>
<feature type="non-terminal residue" evidence="1">
    <location>
        <position position="93"/>
    </location>
</feature>
<evidence type="ECO:0000313" key="1">
    <source>
        <dbReference type="EMBL" id="EKC71495.1"/>
    </source>
</evidence>